<organism evidence="2 3">
    <name type="scientific">Actinorhabdospora filicis</name>
    <dbReference type="NCBI Taxonomy" id="1785913"/>
    <lineage>
        <taxon>Bacteria</taxon>
        <taxon>Bacillati</taxon>
        <taxon>Actinomycetota</taxon>
        <taxon>Actinomycetes</taxon>
        <taxon>Micromonosporales</taxon>
        <taxon>Micromonosporaceae</taxon>
        <taxon>Actinorhabdospora</taxon>
    </lineage>
</organism>
<reference evidence="2" key="1">
    <citation type="submission" date="2023-03" db="EMBL/GenBank/DDBJ databases">
        <title>Actinorhabdospora filicis NBRC 111898.</title>
        <authorList>
            <person name="Ichikawa N."/>
            <person name="Sato H."/>
            <person name="Tonouchi N."/>
        </authorList>
    </citation>
    <scope>NUCLEOTIDE SEQUENCE</scope>
    <source>
        <strain evidence="2">NBRC 111898</strain>
    </source>
</reference>
<sequence length="515" mass="55864">MRKPDRGVPGIGRRVALGLFGAIALAGAGGRALGYVAAPGPPARRPALTWSNALVAENAQPGSDAWRVGADGTVGVNDIARQIQGYASATSVSPGEDIAFHVSVATAPGFTVDVYRVGHYGGAGARKMTSSPVLPGTPQPVPRPDRDGLIACRWPVSWTLTVPADWRSGIYLAVFTTTAGNRGFTTFVVRELDRDADILAIVPVTTYQAYNVWPMDKTTGKSLYRGYTPTGVLTGLEQRAHRVSFDRPYARSGLPILFGLDTAFARWAEGEGHDITYATGIDLDEGRVDPQRYSAIVFPGHDEYWTTTMRERAEAAHRQGTHQAYLAANSIYWHIRLDPSTVDGRPRRVVTCYKERDVPDPNPGRGGPTVRWRSLGDGHRHAEQGFLGVQYNGIPTKAVPLIVRESRHWFWQGTGVKDGDAVPGLVDGEADGFNPEMPSPKKAERTLLSASPYTDSLGRGRLVQNTSLLTGRDQTVIFVAGTYNWSTALGQSGRTGDVVRTATRNLFGRMLTPRE</sequence>
<dbReference type="InterPro" id="IPR046540">
    <property type="entry name" value="DMFA2_C"/>
</dbReference>
<evidence type="ECO:0000313" key="2">
    <source>
        <dbReference type="EMBL" id="GLZ80262.1"/>
    </source>
</evidence>
<proteinExistence type="predicted"/>
<keyword evidence="3" id="KW-1185">Reference proteome</keyword>
<comment type="caution">
    <text evidence="2">The sequence shown here is derived from an EMBL/GenBank/DDBJ whole genome shotgun (WGS) entry which is preliminary data.</text>
</comment>
<gene>
    <name evidence="2" type="ORF">Afil01_50690</name>
</gene>
<dbReference type="Pfam" id="PF20254">
    <property type="entry name" value="DMFA2_C"/>
    <property type="match status" value="1"/>
</dbReference>
<feature type="domain" description="N,N-dimethylformamidase beta subunit-like C-terminal" evidence="1">
    <location>
        <begin position="111"/>
        <end position="490"/>
    </location>
</feature>
<dbReference type="Proteomes" id="UP001165079">
    <property type="component" value="Unassembled WGS sequence"/>
</dbReference>
<dbReference type="EMBL" id="BSTX01000003">
    <property type="protein sequence ID" value="GLZ80262.1"/>
    <property type="molecule type" value="Genomic_DNA"/>
</dbReference>
<accession>A0A9W6SQF1</accession>
<dbReference type="AlphaFoldDB" id="A0A9W6SQF1"/>
<evidence type="ECO:0000259" key="1">
    <source>
        <dbReference type="Pfam" id="PF20254"/>
    </source>
</evidence>
<dbReference type="RefSeq" id="WP_285665385.1">
    <property type="nucleotide sequence ID" value="NZ_BSTX01000003.1"/>
</dbReference>
<evidence type="ECO:0000313" key="3">
    <source>
        <dbReference type="Proteomes" id="UP001165079"/>
    </source>
</evidence>
<protein>
    <recommendedName>
        <fullName evidence="1">N,N-dimethylformamidase beta subunit-like C-terminal domain-containing protein</fullName>
    </recommendedName>
</protein>
<name>A0A9W6SQF1_9ACTN</name>